<keyword evidence="3" id="KW-1185">Reference proteome</keyword>
<keyword evidence="1" id="KW-1133">Transmembrane helix</keyword>
<name>A0ABS3JRX3_9BACT</name>
<evidence type="ECO:0000313" key="2">
    <source>
        <dbReference type="EMBL" id="MBO0952126.1"/>
    </source>
</evidence>
<accession>A0ABS3JRX3</accession>
<evidence type="ECO:0000256" key="1">
    <source>
        <dbReference type="SAM" id="Phobius"/>
    </source>
</evidence>
<dbReference type="Proteomes" id="UP000664628">
    <property type="component" value="Unassembled WGS sequence"/>
</dbReference>
<evidence type="ECO:0000313" key="3">
    <source>
        <dbReference type="Proteomes" id="UP000664628"/>
    </source>
</evidence>
<comment type="caution">
    <text evidence="2">The sequence shown here is derived from an EMBL/GenBank/DDBJ whole genome shotgun (WGS) entry which is preliminary data.</text>
</comment>
<feature type="transmembrane region" description="Helical" evidence="1">
    <location>
        <begin position="12"/>
        <end position="29"/>
    </location>
</feature>
<sequence length="92" mass="10308">MKSITFSIDLKSFFLGALLVGGLLILANFKPADKPETAAPGDNRRYQVVISAHSRDIIIDTQTGRFLIERPGLGVPGWTPMDFEELYEQKRK</sequence>
<organism evidence="2 3">
    <name type="scientific">Fibrella forsythiae</name>
    <dbReference type="NCBI Taxonomy" id="2817061"/>
    <lineage>
        <taxon>Bacteria</taxon>
        <taxon>Pseudomonadati</taxon>
        <taxon>Bacteroidota</taxon>
        <taxon>Cytophagia</taxon>
        <taxon>Cytophagales</taxon>
        <taxon>Spirosomataceae</taxon>
        <taxon>Fibrella</taxon>
    </lineage>
</organism>
<reference evidence="2 3" key="1">
    <citation type="submission" date="2021-03" db="EMBL/GenBank/DDBJ databases">
        <title>Fibrella sp. HMF5405 genome sequencing and assembly.</title>
        <authorList>
            <person name="Kang H."/>
            <person name="Kim H."/>
            <person name="Bae S."/>
            <person name="Joh K."/>
        </authorList>
    </citation>
    <scope>NUCLEOTIDE SEQUENCE [LARGE SCALE GENOMIC DNA]</scope>
    <source>
        <strain evidence="2 3">HMF5405</strain>
    </source>
</reference>
<protein>
    <submittedName>
        <fullName evidence="2">Uncharacterized protein</fullName>
    </submittedName>
</protein>
<dbReference type="RefSeq" id="WP_207332082.1">
    <property type="nucleotide sequence ID" value="NZ_JAFMYW010000010.1"/>
</dbReference>
<gene>
    <name evidence="2" type="ORF">J2I46_26330</name>
</gene>
<keyword evidence="1" id="KW-0812">Transmembrane</keyword>
<dbReference type="EMBL" id="JAFMYW010000010">
    <property type="protein sequence ID" value="MBO0952126.1"/>
    <property type="molecule type" value="Genomic_DNA"/>
</dbReference>
<proteinExistence type="predicted"/>
<keyword evidence="1" id="KW-0472">Membrane</keyword>